<dbReference type="RefSeq" id="WP_203732077.1">
    <property type="nucleotide sequence ID" value="NZ_BAAATX010000037.1"/>
</dbReference>
<sequence length="244" mass="25901">MAESELGLFLRSRRETIAAHRNTPGLSRSEVAARAGVTASRLAGIEDGDEPDPPAPVLGALAAVLGLSASERLHLYRLTRRNDSAPPLEIRPTVREVLSRLEPAAAVLISRPGDLLAWTSGFQRLAGATGLLDGAPPNLNRYIFTDRRARMTFPDWDVVADLTAGSAAPEIAEELIVTAGPVFAGRSPTGPPAASGVLRWRHPAAGELQIAYETLVLPGDDGLHLVVVLVVGGENSEEEVRFEA</sequence>
<dbReference type="PROSITE" id="PS50943">
    <property type="entry name" value="HTH_CROC1"/>
    <property type="match status" value="1"/>
</dbReference>
<dbReference type="PANTHER" id="PTHR35010">
    <property type="entry name" value="BLL4672 PROTEIN-RELATED"/>
    <property type="match status" value="1"/>
</dbReference>
<dbReference type="InterPro" id="IPR001387">
    <property type="entry name" value="Cro/C1-type_HTH"/>
</dbReference>
<protein>
    <submittedName>
        <fullName evidence="2">Transcriptional regulator</fullName>
    </submittedName>
</protein>
<comment type="caution">
    <text evidence="2">The sequence shown here is derived from an EMBL/GenBank/DDBJ whole genome shotgun (WGS) entry which is preliminary data.</text>
</comment>
<reference evidence="2 3" key="1">
    <citation type="submission" date="2021-01" db="EMBL/GenBank/DDBJ databases">
        <title>Whole genome shotgun sequence of Actinoplanes durhamensis NBRC 14914.</title>
        <authorList>
            <person name="Komaki H."/>
            <person name="Tamura T."/>
        </authorList>
    </citation>
    <scope>NUCLEOTIDE SEQUENCE [LARGE SCALE GENOMIC DNA]</scope>
    <source>
        <strain evidence="2 3">NBRC 14914</strain>
    </source>
</reference>
<dbReference type="SMART" id="SM00530">
    <property type="entry name" value="HTH_XRE"/>
    <property type="match status" value="1"/>
</dbReference>
<evidence type="ECO:0000313" key="3">
    <source>
        <dbReference type="Proteomes" id="UP000637628"/>
    </source>
</evidence>
<dbReference type="SUPFAM" id="SSF47413">
    <property type="entry name" value="lambda repressor-like DNA-binding domains"/>
    <property type="match status" value="1"/>
</dbReference>
<dbReference type="Proteomes" id="UP000637628">
    <property type="component" value="Unassembled WGS sequence"/>
</dbReference>
<evidence type="ECO:0000313" key="2">
    <source>
        <dbReference type="EMBL" id="GIE04928.1"/>
    </source>
</evidence>
<dbReference type="CDD" id="cd00093">
    <property type="entry name" value="HTH_XRE"/>
    <property type="match status" value="1"/>
</dbReference>
<evidence type="ECO:0000259" key="1">
    <source>
        <dbReference type="PROSITE" id="PS50943"/>
    </source>
</evidence>
<dbReference type="Gene3D" id="3.30.450.180">
    <property type="match status" value="1"/>
</dbReference>
<dbReference type="InterPro" id="IPR041413">
    <property type="entry name" value="MLTR_LBD"/>
</dbReference>
<dbReference type="Gene3D" id="1.10.260.40">
    <property type="entry name" value="lambda repressor-like DNA-binding domains"/>
    <property type="match status" value="1"/>
</dbReference>
<name>A0ABQ3Z513_9ACTN</name>
<dbReference type="EMBL" id="BOML01000050">
    <property type="protein sequence ID" value="GIE04928.1"/>
    <property type="molecule type" value="Genomic_DNA"/>
</dbReference>
<accession>A0ABQ3Z513</accession>
<dbReference type="Pfam" id="PF13560">
    <property type="entry name" value="HTH_31"/>
    <property type="match status" value="1"/>
</dbReference>
<proteinExistence type="predicted"/>
<feature type="domain" description="HTH cro/C1-type" evidence="1">
    <location>
        <begin position="17"/>
        <end position="72"/>
    </location>
</feature>
<dbReference type="InterPro" id="IPR010982">
    <property type="entry name" value="Lambda_DNA-bd_dom_sf"/>
</dbReference>
<dbReference type="Pfam" id="PF17765">
    <property type="entry name" value="MLTR_LBD"/>
    <property type="match status" value="1"/>
</dbReference>
<dbReference type="PANTHER" id="PTHR35010:SF2">
    <property type="entry name" value="BLL4672 PROTEIN"/>
    <property type="match status" value="1"/>
</dbReference>
<organism evidence="2 3">
    <name type="scientific">Paractinoplanes durhamensis</name>
    <dbReference type="NCBI Taxonomy" id="113563"/>
    <lineage>
        <taxon>Bacteria</taxon>
        <taxon>Bacillati</taxon>
        <taxon>Actinomycetota</taxon>
        <taxon>Actinomycetes</taxon>
        <taxon>Micromonosporales</taxon>
        <taxon>Micromonosporaceae</taxon>
        <taxon>Paractinoplanes</taxon>
    </lineage>
</organism>
<gene>
    <name evidence="2" type="ORF">Adu01nite_62780</name>
</gene>
<keyword evidence="3" id="KW-1185">Reference proteome</keyword>